<reference evidence="1" key="1">
    <citation type="submission" date="2018-05" db="EMBL/GenBank/DDBJ databases">
        <authorList>
            <person name="Lanie J.A."/>
            <person name="Ng W.-L."/>
            <person name="Kazmierczak K.M."/>
            <person name="Andrzejewski T.M."/>
            <person name="Davidsen T.M."/>
            <person name="Wayne K.J."/>
            <person name="Tettelin H."/>
            <person name="Glass J.I."/>
            <person name="Rusch D."/>
            <person name="Podicherti R."/>
            <person name="Tsui H.-C.T."/>
            <person name="Winkler M.E."/>
        </authorList>
    </citation>
    <scope>NUCLEOTIDE SEQUENCE</scope>
</reference>
<proteinExistence type="predicted"/>
<accession>A0A382Y5A3</accession>
<evidence type="ECO:0000313" key="1">
    <source>
        <dbReference type="EMBL" id="SVD78423.1"/>
    </source>
</evidence>
<dbReference type="EMBL" id="UINC01173037">
    <property type="protein sequence ID" value="SVD78423.1"/>
    <property type="molecule type" value="Genomic_DNA"/>
</dbReference>
<organism evidence="1">
    <name type="scientific">marine metagenome</name>
    <dbReference type="NCBI Taxonomy" id="408172"/>
    <lineage>
        <taxon>unclassified sequences</taxon>
        <taxon>metagenomes</taxon>
        <taxon>ecological metagenomes</taxon>
    </lineage>
</organism>
<gene>
    <name evidence="1" type="ORF">METZ01_LOCUS431277</name>
</gene>
<protein>
    <submittedName>
        <fullName evidence="1">Uncharacterized protein</fullName>
    </submittedName>
</protein>
<feature type="non-terminal residue" evidence="1">
    <location>
        <position position="1"/>
    </location>
</feature>
<sequence>VFSDIEELNIKPPFNCTFAFLLIRFQTGDLNGVPPYLFQSINEFSMATADVKPGDCSGAVEKGAESEIIKTFQVQVFQTLFKRACDIQQFVSP</sequence>
<name>A0A382Y5A3_9ZZZZ</name>
<feature type="non-terminal residue" evidence="1">
    <location>
        <position position="93"/>
    </location>
</feature>
<dbReference type="AlphaFoldDB" id="A0A382Y5A3"/>